<dbReference type="PANTHER" id="PTHR36688:SF2">
    <property type="entry name" value="ENDONUCLEASE_EXONUCLEASE_PHOSPHATASE DOMAIN-CONTAINING PROTEIN"/>
    <property type="match status" value="1"/>
</dbReference>
<evidence type="ECO:0000313" key="3">
    <source>
        <dbReference type="EMBL" id="CAF2126215.1"/>
    </source>
</evidence>
<dbReference type="InterPro" id="IPR052560">
    <property type="entry name" value="RdDP_mobile_element"/>
</dbReference>
<evidence type="ECO:0000256" key="1">
    <source>
        <dbReference type="SAM" id="Phobius"/>
    </source>
</evidence>
<proteinExistence type="predicted"/>
<protein>
    <recommendedName>
        <fullName evidence="2">Reverse transcriptase domain-containing protein</fullName>
    </recommendedName>
</protein>
<keyword evidence="1" id="KW-1133">Transmembrane helix</keyword>
<dbReference type="CDD" id="cd01650">
    <property type="entry name" value="RT_nLTR_like"/>
    <property type="match status" value="1"/>
</dbReference>
<dbReference type="SUPFAM" id="SSF56672">
    <property type="entry name" value="DNA/RNA polymerases"/>
    <property type="match status" value="1"/>
</dbReference>
<dbReference type="GO" id="GO:0003824">
    <property type="term" value="F:catalytic activity"/>
    <property type="evidence" value="ECO:0007669"/>
    <property type="project" value="InterPro"/>
</dbReference>
<evidence type="ECO:0000259" key="2">
    <source>
        <dbReference type="PROSITE" id="PS50878"/>
    </source>
</evidence>
<reference evidence="3" key="1">
    <citation type="submission" date="2021-02" db="EMBL/GenBank/DDBJ databases">
        <authorList>
            <person name="Nowell W R."/>
        </authorList>
    </citation>
    <scope>NUCLEOTIDE SEQUENCE</scope>
</reference>
<dbReference type="InterPro" id="IPR043502">
    <property type="entry name" value="DNA/RNA_pol_sf"/>
</dbReference>
<dbReference type="PANTHER" id="PTHR36688">
    <property type="entry name" value="ENDO/EXONUCLEASE/PHOSPHATASE DOMAIN-CONTAINING PROTEIN"/>
    <property type="match status" value="1"/>
</dbReference>
<organism evidence="3 4">
    <name type="scientific">Rotaria magnacalcarata</name>
    <dbReference type="NCBI Taxonomy" id="392030"/>
    <lineage>
        <taxon>Eukaryota</taxon>
        <taxon>Metazoa</taxon>
        <taxon>Spiralia</taxon>
        <taxon>Gnathifera</taxon>
        <taxon>Rotifera</taxon>
        <taxon>Eurotatoria</taxon>
        <taxon>Bdelloidea</taxon>
        <taxon>Philodinida</taxon>
        <taxon>Philodinidae</taxon>
        <taxon>Rotaria</taxon>
    </lineage>
</organism>
<comment type="caution">
    <text evidence="3">The sequence shown here is derived from an EMBL/GenBank/DDBJ whole genome shotgun (WGS) entry which is preliminary data.</text>
</comment>
<dbReference type="Pfam" id="PF00078">
    <property type="entry name" value="RVT_1"/>
    <property type="match status" value="1"/>
</dbReference>
<dbReference type="Proteomes" id="UP000663887">
    <property type="component" value="Unassembled WGS sequence"/>
</dbReference>
<dbReference type="InterPro" id="IPR005135">
    <property type="entry name" value="Endo/exonuclease/phosphatase"/>
</dbReference>
<dbReference type="SUPFAM" id="SSF56219">
    <property type="entry name" value="DNase I-like"/>
    <property type="match status" value="1"/>
</dbReference>
<keyword evidence="1" id="KW-0812">Transmembrane</keyword>
<dbReference type="PROSITE" id="PS50878">
    <property type="entry name" value="RT_POL"/>
    <property type="match status" value="1"/>
</dbReference>
<evidence type="ECO:0000313" key="4">
    <source>
        <dbReference type="Proteomes" id="UP000663887"/>
    </source>
</evidence>
<dbReference type="AlphaFoldDB" id="A0A816VX54"/>
<feature type="domain" description="Reverse transcriptase" evidence="2">
    <location>
        <begin position="438"/>
        <end position="714"/>
    </location>
</feature>
<accession>A0A816VX54</accession>
<feature type="transmembrane region" description="Helical" evidence="1">
    <location>
        <begin position="756"/>
        <end position="775"/>
    </location>
</feature>
<keyword evidence="1" id="KW-0472">Membrane</keyword>
<dbReference type="InterPro" id="IPR000477">
    <property type="entry name" value="RT_dom"/>
</dbReference>
<dbReference type="EMBL" id="CAJNRG010010822">
    <property type="protein sequence ID" value="CAF2126215.1"/>
    <property type="molecule type" value="Genomic_DNA"/>
</dbReference>
<name>A0A816VX54_9BILA</name>
<dbReference type="Pfam" id="PF14529">
    <property type="entry name" value="Exo_endo_phos_2"/>
    <property type="match status" value="1"/>
</dbReference>
<sequence>MDIDILLNNHQPHICILSGVGAAVRRLPSFPGYKGITQSGSNSFGGVAIFHRDNLKCHVIERDVNFLVIEIYIAGEQIKIGEIYVPPSSPPPFHLLDKYKDEPFIFFGDFNAKHSHWNCTKSNPSGNQLFNWLEKSGVEVIAPKIATSRRSNAVIDFGITHDASGWKNEVLEEGTSDHRPILFQSSYCIDEGSLFRKTNWNIFTFFLSIIFEYWNTLVYNLDVNSFIELFSLFLSALWDRCSVYASVEKFRPPWPPSLVLLAREVNKCRRRYRRSKIPNHLENVLSVKRIFTEERCQFLQKQCEKKLSWMNENQNIWKYVKPIFHTFTSPFRGLTLENNNNEMNPNKIVEILADHYEKHFETPSYNRSNNAHRHSMCIYEEIASTPDLPLEQIRYEDVLKEWNKIRPKKSTDSADTSAFLLKKLPIQFITTITVLFNRCAEKGDFFRSAKHAKVVCISKEGLFPTVNKLRPISLLPNIGKLYERIVHQRIVSWCYAKNIYIDEQSGFTAGRRLQTRILSLIEDLRLTVAACNRPALVIFVDFLSAFDKMWYPALIANLKTSGMPTALLKWIYNWLQNRTLSINFGEAYSRTIPIFVGAPQGSVLAATLFRLHVHFLPSRFLALTSHMFADDLAIQISGDLDKKFSKTIAELEARAKVTLERLGKFSDDIILPININKTKALLVHNVVAPPKPKLKFRDQPIEIVKNYKYLGVMISTKLGWSTYISERIKKIRTVYRGLKILFRSVPKYHIGVRKRIFSAFAMPHFTWLFAIWFFFTERQRRYLEHVYCSGIKHVFSLTSWDDETVLILSKEKSLLDHLHIY</sequence>
<gene>
    <name evidence="3" type="ORF">XDN619_LOCUS23799</name>
</gene>
<dbReference type="Gene3D" id="3.60.10.10">
    <property type="entry name" value="Endonuclease/exonuclease/phosphatase"/>
    <property type="match status" value="1"/>
</dbReference>
<dbReference type="InterPro" id="IPR036691">
    <property type="entry name" value="Endo/exonu/phosph_ase_sf"/>
</dbReference>